<proteinExistence type="predicted"/>
<evidence type="ECO:0000313" key="1">
    <source>
        <dbReference type="EMBL" id="KAF9075592.1"/>
    </source>
</evidence>
<reference evidence="1" key="1">
    <citation type="submission" date="2020-11" db="EMBL/GenBank/DDBJ databases">
        <authorList>
            <consortium name="DOE Joint Genome Institute"/>
            <person name="Ahrendt S."/>
            <person name="Riley R."/>
            <person name="Andreopoulos W."/>
            <person name="Labutti K."/>
            <person name="Pangilinan J."/>
            <person name="Ruiz-Duenas F.J."/>
            <person name="Barrasa J.M."/>
            <person name="Sanchez-Garcia M."/>
            <person name="Camarero S."/>
            <person name="Miyauchi S."/>
            <person name="Serrano A."/>
            <person name="Linde D."/>
            <person name="Babiker R."/>
            <person name="Drula E."/>
            <person name="Ayuso-Fernandez I."/>
            <person name="Pacheco R."/>
            <person name="Padilla G."/>
            <person name="Ferreira P."/>
            <person name="Barriuso J."/>
            <person name="Kellner H."/>
            <person name="Castanera R."/>
            <person name="Alfaro M."/>
            <person name="Ramirez L."/>
            <person name="Pisabarro A.G."/>
            <person name="Kuo A."/>
            <person name="Tritt A."/>
            <person name="Lipzen A."/>
            <person name="He G."/>
            <person name="Yan M."/>
            <person name="Ng V."/>
            <person name="Cullen D."/>
            <person name="Martin F."/>
            <person name="Rosso M.-N."/>
            <person name="Henrissat B."/>
            <person name="Hibbett D."/>
            <person name="Martinez A.T."/>
            <person name="Grigoriev I.V."/>
        </authorList>
    </citation>
    <scope>NUCLEOTIDE SEQUENCE</scope>
    <source>
        <strain evidence="1">AH 40177</strain>
    </source>
</reference>
<sequence>MPKAVHAWVKSLSILASRKVAPPRDSVADGGFVVPPPRCIVSPAQEHIVATLFKSWLRIRDSVLSRLHTPQVAPIKLSNKCWRSLLDVVGGLHTGSASETRSGMRHADMRDVLENTLRIDKGGSFMDAPVYWEGKLIGSDGLPDASVARAVLWELCELNFRHELEALDGVLDESKMAWTDRNTLVNQCWVGLVNQVNIAEATQGLGQLLWSIGRHSYRCSIK</sequence>
<evidence type="ECO:0000313" key="2">
    <source>
        <dbReference type="Proteomes" id="UP000772434"/>
    </source>
</evidence>
<gene>
    <name evidence="1" type="ORF">BDP27DRAFT_1212283</name>
</gene>
<dbReference type="EMBL" id="JADNRY010000009">
    <property type="protein sequence ID" value="KAF9075592.1"/>
    <property type="molecule type" value="Genomic_DNA"/>
</dbReference>
<dbReference type="AlphaFoldDB" id="A0A9P5Q6N8"/>
<protein>
    <submittedName>
        <fullName evidence="1">Uncharacterized protein</fullName>
    </submittedName>
</protein>
<organism evidence="1 2">
    <name type="scientific">Rhodocollybia butyracea</name>
    <dbReference type="NCBI Taxonomy" id="206335"/>
    <lineage>
        <taxon>Eukaryota</taxon>
        <taxon>Fungi</taxon>
        <taxon>Dikarya</taxon>
        <taxon>Basidiomycota</taxon>
        <taxon>Agaricomycotina</taxon>
        <taxon>Agaricomycetes</taxon>
        <taxon>Agaricomycetidae</taxon>
        <taxon>Agaricales</taxon>
        <taxon>Marasmiineae</taxon>
        <taxon>Omphalotaceae</taxon>
        <taxon>Rhodocollybia</taxon>
    </lineage>
</organism>
<keyword evidence="2" id="KW-1185">Reference proteome</keyword>
<name>A0A9P5Q6N8_9AGAR</name>
<dbReference type="OrthoDB" id="2634326at2759"/>
<accession>A0A9P5Q6N8</accession>
<comment type="caution">
    <text evidence="1">The sequence shown here is derived from an EMBL/GenBank/DDBJ whole genome shotgun (WGS) entry which is preliminary data.</text>
</comment>
<dbReference type="Proteomes" id="UP000772434">
    <property type="component" value="Unassembled WGS sequence"/>
</dbReference>